<dbReference type="InterPro" id="IPR007991">
    <property type="entry name" value="RNA_pol_I_trans_ini_fac_RRN3"/>
</dbReference>
<dbReference type="Proteomes" id="UP001186944">
    <property type="component" value="Unassembled WGS sequence"/>
</dbReference>
<dbReference type="PANTHER" id="PTHR12790:SF0">
    <property type="entry name" value="RNA POLYMERASE I-SPECIFIC TRANSCRIPTION INITIATION FACTOR RRN3-RELATED"/>
    <property type="match status" value="1"/>
</dbReference>
<dbReference type="EMBL" id="VSWD01000010">
    <property type="protein sequence ID" value="KAK3089023.1"/>
    <property type="molecule type" value="Genomic_DNA"/>
</dbReference>
<reference evidence="2" key="1">
    <citation type="submission" date="2019-08" db="EMBL/GenBank/DDBJ databases">
        <title>The improved chromosome-level genome for the pearl oyster Pinctada fucata martensii using PacBio sequencing and Hi-C.</title>
        <authorList>
            <person name="Zheng Z."/>
        </authorList>
    </citation>
    <scope>NUCLEOTIDE SEQUENCE</scope>
    <source>
        <strain evidence="2">ZZ-2019</strain>
        <tissue evidence="2">Adductor muscle</tissue>
    </source>
</reference>
<accession>A0AA89BVJ5</accession>
<dbReference type="AlphaFoldDB" id="A0AA89BVJ5"/>
<comment type="caution">
    <text evidence="2">The sequence shown here is derived from an EMBL/GenBank/DDBJ whole genome shotgun (WGS) entry which is preliminary data.</text>
</comment>
<evidence type="ECO:0000313" key="2">
    <source>
        <dbReference type="EMBL" id="KAK3089023.1"/>
    </source>
</evidence>
<dbReference type="PANTHER" id="PTHR12790">
    <property type="entry name" value="TRANSCRIPTION INITIATION FACTOR IA RRN3"/>
    <property type="match status" value="1"/>
</dbReference>
<keyword evidence="3" id="KW-1185">Reference proteome</keyword>
<dbReference type="GO" id="GO:0006361">
    <property type="term" value="P:transcription initiation at RNA polymerase I promoter"/>
    <property type="evidence" value="ECO:0007669"/>
    <property type="project" value="InterPro"/>
</dbReference>
<protein>
    <recommendedName>
        <fullName evidence="4">RNA polymerase I-specific transcription initiation factor RRN3</fullName>
    </recommendedName>
</protein>
<name>A0AA89BVJ5_PINIB</name>
<evidence type="ECO:0000256" key="1">
    <source>
        <dbReference type="ARBA" id="ARBA00010098"/>
    </source>
</evidence>
<dbReference type="Pfam" id="PF05327">
    <property type="entry name" value="RRN3"/>
    <property type="match status" value="1"/>
</dbReference>
<sequence length="597" mass="69381">MSVPEKKRRAPLDLSLLLDQYKQGYTKEYDKFLSRLGDPEIQPEDLKHYMKAIRNYVTLIDKEFEILVGIILKLDWVTQKPDVVQDYQSLLLSLLSAHTCYLRAGLRMLVKHFLPKLAPLNPKDDNGNFIITKETRQRDEVAFVNVHMLLKALFQCTPMCPVVLMPLLTDLYPHMTKDVYYHECFIRNLLQTTHYIPSLRQKICRLVVDGMLTFDVRCPRHEIEEAEDNDEEEEDMEQEVLFEMDDPEIQKEITSTESSWNKKNLEDRCGKPMSHKEAHKLDVVMDLTLQYIYNICHTQGKLNWEATKQLYRELLLIFEQVILPTHASCHVQFIMFYLCSLKQAICEGFMDFLWKRIQDPNVQGVFRQAAAGYMGSILSRALFVPISTVTSCLDLLCGWIHKYLDQISNETLYPDIAHHGPFYAVCQAVFYVFVFRNKEIFETKKGYKWAESLNFQRIVTSRLNPLRIVLPVIVKTFASITRMHQLAFCDTIIERNRRCLLPVSAESSAGSVTVTLDSFFPFDPYLLNRSRKFIIPLYREFQGCVEEEIDIEEDEEDDFIQDDAMATTPGGQSLGKTPTDFLKYGISPGFKNIQDIT</sequence>
<evidence type="ECO:0008006" key="4">
    <source>
        <dbReference type="Google" id="ProtNLM"/>
    </source>
</evidence>
<proteinExistence type="inferred from homology"/>
<evidence type="ECO:0000313" key="3">
    <source>
        <dbReference type="Proteomes" id="UP001186944"/>
    </source>
</evidence>
<organism evidence="2 3">
    <name type="scientific">Pinctada imbricata</name>
    <name type="common">Atlantic pearl-oyster</name>
    <name type="synonym">Pinctada martensii</name>
    <dbReference type="NCBI Taxonomy" id="66713"/>
    <lineage>
        <taxon>Eukaryota</taxon>
        <taxon>Metazoa</taxon>
        <taxon>Spiralia</taxon>
        <taxon>Lophotrochozoa</taxon>
        <taxon>Mollusca</taxon>
        <taxon>Bivalvia</taxon>
        <taxon>Autobranchia</taxon>
        <taxon>Pteriomorphia</taxon>
        <taxon>Pterioida</taxon>
        <taxon>Pterioidea</taxon>
        <taxon>Pteriidae</taxon>
        <taxon>Pinctada</taxon>
    </lineage>
</organism>
<comment type="similarity">
    <text evidence="1">Belongs to the RRN3 family.</text>
</comment>
<dbReference type="GO" id="GO:0005634">
    <property type="term" value="C:nucleus"/>
    <property type="evidence" value="ECO:0007669"/>
    <property type="project" value="TreeGrafter"/>
</dbReference>
<dbReference type="GO" id="GO:0001181">
    <property type="term" value="F:RNA polymerase I general transcription initiation factor activity"/>
    <property type="evidence" value="ECO:0007669"/>
    <property type="project" value="InterPro"/>
</dbReference>
<dbReference type="GO" id="GO:0001042">
    <property type="term" value="F:RNA polymerase I core binding"/>
    <property type="evidence" value="ECO:0007669"/>
    <property type="project" value="TreeGrafter"/>
</dbReference>
<gene>
    <name evidence="2" type="ORF">FSP39_000198</name>
</gene>